<gene>
    <name evidence="2" type="ORF">COLO4_25983</name>
</gene>
<proteinExistence type="predicted"/>
<dbReference type="EMBL" id="AWUE01019192">
    <property type="protein sequence ID" value="OMO75620.1"/>
    <property type="molecule type" value="Genomic_DNA"/>
</dbReference>
<reference evidence="3" key="1">
    <citation type="submission" date="2013-09" db="EMBL/GenBank/DDBJ databases">
        <title>Corchorus olitorius genome sequencing.</title>
        <authorList>
            <person name="Alam M."/>
            <person name="Haque M.S."/>
            <person name="Islam M.S."/>
            <person name="Emdad E.M."/>
            <person name="Islam M.M."/>
            <person name="Ahmed B."/>
            <person name="Halim A."/>
            <person name="Hossen Q.M.M."/>
            <person name="Hossain M.Z."/>
            <person name="Ahmed R."/>
            <person name="Khan M.M."/>
            <person name="Islam R."/>
            <person name="Rashid M.M."/>
            <person name="Khan S.A."/>
            <person name="Rahman M.S."/>
            <person name="Alam M."/>
            <person name="Yahiya A.S."/>
            <person name="Khan M.S."/>
            <person name="Azam M.S."/>
            <person name="Haque T."/>
            <person name="Lashkar M.Z.H."/>
            <person name="Akhand A.I."/>
            <person name="Morshed G."/>
            <person name="Roy S."/>
            <person name="Uddin K.S."/>
            <person name="Rabeya T."/>
            <person name="Hossain A.S."/>
            <person name="Chowdhury A."/>
            <person name="Snigdha A.R."/>
            <person name="Mortoza M.S."/>
            <person name="Matin S.A."/>
            <person name="Hoque S.M.E."/>
            <person name="Islam M.K."/>
            <person name="Roy D.K."/>
            <person name="Haider R."/>
            <person name="Moosa M.M."/>
            <person name="Elias S.M."/>
            <person name="Hasan A.M."/>
            <person name="Jahan S."/>
            <person name="Shafiuddin M."/>
            <person name="Mahmood N."/>
            <person name="Shommy N.S."/>
        </authorList>
    </citation>
    <scope>NUCLEOTIDE SEQUENCE [LARGE SCALE GENOMIC DNA]</scope>
    <source>
        <strain evidence="3">cv. O-4</strain>
    </source>
</reference>
<dbReference type="OrthoDB" id="1000023at2759"/>
<evidence type="ECO:0000313" key="3">
    <source>
        <dbReference type="Proteomes" id="UP000187203"/>
    </source>
</evidence>
<dbReference type="PANTHER" id="PTHR34145">
    <property type="entry name" value="OS02G0105600 PROTEIN"/>
    <property type="match status" value="1"/>
</dbReference>
<protein>
    <recommendedName>
        <fullName evidence="1">At1g61320/AtMIF1 LRR domain-containing protein</fullName>
    </recommendedName>
</protein>
<organism evidence="2 3">
    <name type="scientific">Corchorus olitorius</name>
    <dbReference type="NCBI Taxonomy" id="93759"/>
    <lineage>
        <taxon>Eukaryota</taxon>
        <taxon>Viridiplantae</taxon>
        <taxon>Streptophyta</taxon>
        <taxon>Embryophyta</taxon>
        <taxon>Tracheophyta</taxon>
        <taxon>Spermatophyta</taxon>
        <taxon>Magnoliopsida</taxon>
        <taxon>eudicotyledons</taxon>
        <taxon>Gunneridae</taxon>
        <taxon>Pentapetalae</taxon>
        <taxon>rosids</taxon>
        <taxon>malvids</taxon>
        <taxon>Malvales</taxon>
        <taxon>Malvaceae</taxon>
        <taxon>Grewioideae</taxon>
        <taxon>Apeibeae</taxon>
        <taxon>Corchorus</taxon>
    </lineage>
</organism>
<keyword evidence="3" id="KW-1185">Reference proteome</keyword>
<dbReference type="InterPro" id="IPR055357">
    <property type="entry name" value="LRR_At1g61320_AtMIF1"/>
</dbReference>
<dbReference type="Pfam" id="PF23622">
    <property type="entry name" value="LRR_At1g61320_AtMIF1"/>
    <property type="match status" value="1"/>
</dbReference>
<comment type="caution">
    <text evidence="2">The sequence shown here is derived from an EMBL/GenBank/DDBJ whole genome shotgun (WGS) entry which is preliminary data.</text>
</comment>
<dbReference type="AlphaFoldDB" id="A0A1R3HZ86"/>
<dbReference type="InterPro" id="IPR053772">
    <property type="entry name" value="At1g61320/At1g61330-like"/>
</dbReference>
<feature type="domain" description="At1g61320/AtMIF1 LRR" evidence="1">
    <location>
        <begin position="21"/>
        <end position="123"/>
    </location>
</feature>
<evidence type="ECO:0000313" key="2">
    <source>
        <dbReference type="EMBL" id="OMO75620.1"/>
    </source>
</evidence>
<sequence>MVVLVIFQRDEIGWSEHPILSQLKQLELNVVASDNEDILHCCPLIEACTSLNRLALQLTMELSDCKDTREVRRRNKCLHPSLRVVQVTGFVGQTADTELCIYLMENAIMLDKIIIDPCHLAFRGTPYEDDHIEMVKQGRECAEQLRSKYCLGDKLVIL</sequence>
<name>A0A1R3HZ86_9ROSI</name>
<dbReference type="PANTHER" id="PTHR34145:SF68">
    <property type="entry name" value="FBD DOMAIN-CONTAINING PROTEIN"/>
    <property type="match status" value="1"/>
</dbReference>
<dbReference type="STRING" id="93759.A0A1R3HZ86"/>
<dbReference type="Proteomes" id="UP000187203">
    <property type="component" value="Unassembled WGS sequence"/>
</dbReference>
<accession>A0A1R3HZ86</accession>
<evidence type="ECO:0000259" key="1">
    <source>
        <dbReference type="Pfam" id="PF23622"/>
    </source>
</evidence>